<feature type="transmembrane region" description="Helical" evidence="6">
    <location>
        <begin position="343"/>
        <end position="367"/>
    </location>
</feature>
<dbReference type="Pfam" id="PF00510">
    <property type="entry name" value="COX3"/>
    <property type="match status" value="1"/>
</dbReference>
<keyword evidence="5" id="KW-0813">Transport</keyword>
<keyword evidence="5" id="KW-0479">Metal-binding</keyword>
<dbReference type="InterPro" id="IPR023616">
    <property type="entry name" value="Cyt_c_oxase-like_su1_dom"/>
</dbReference>
<dbReference type="RefSeq" id="WP_089384796.1">
    <property type="nucleotide sequence ID" value="NZ_FZNQ01000008.1"/>
</dbReference>
<dbReference type="GO" id="GO:0020037">
    <property type="term" value="F:heme binding"/>
    <property type="evidence" value="ECO:0007669"/>
    <property type="project" value="InterPro"/>
</dbReference>
<feature type="transmembrane region" description="Helical" evidence="6">
    <location>
        <begin position="455"/>
        <end position="474"/>
    </location>
</feature>
<dbReference type="InterPro" id="IPR000298">
    <property type="entry name" value="Cyt_c_oxidase-like_su3"/>
</dbReference>
<feature type="transmembrane region" description="Helical" evidence="6">
    <location>
        <begin position="147"/>
        <end position="171"/>
    </location>
</feature>
<protein>
    <submittedName>
        <fullName evidence="9">Cytochrome c oxidase subunit I+III</fullName>
    </submittedName>
</protein>
<dbReference type="Proteomes" id="UP000198397">
    <property type="component" value="Unassembled WGS sequence"/>
</dbReference>
<dbReference type="InterPro" id="IPR036927">
    <property type="entry name" value="Cyt_c_oxase-like_su1_sf"/>
</dbReference>
<accession>A0A238WLA4</accession>
<dbReference type="CDD" id="cd00386">
    <property type="entry name" value="Heme_Cu_Oxidase_III_like"/>
    <property type="match status" value="1"/>
</dbReference>
<dbReference type="Gene3D" id="1.20.120.80">
    <property type="entry name" value="Cytochrome c oxidase, subunit III, four-helix bundle"/>
    <property type="match status" value="1"/>
</dbReference>
<dbReference type="InterPro" id="IPR000883">
    <property type="entry name" value="Cyt_C_Oxase_1"/>
</dbReference>
<comment type="similarity">
    <text evidence="5">Belongs to the heme-copper respiratory oxidase family.</text>
</comment>
<keyword evidence="2 5" id="KW-0812">Transmembrane</keyword>
<feature type="transmembrane region" description="Helical" evidence="6">
    <location>
        <begin position="379"/>
        <end position="400"/>
    </location>
</feature>
<feature type="transmembrane region" description="Helical" evidence="6">
    <location>
        <begin position="696"/>
        <end position="716"/>
    </location>
</feature>
<feature type="domain" description="Cytochrome oxidase subunit I profile" evidence="8">
    <location>
        <begin position="13"/>
        <end position="514"/>
    </location>
</feature>
<feature type="transmembrane region" description="Helical" evidence="6">
    <location>
        <begin position="309"/>
        <end position="331"/>
    </location>
</feature>
<keyword evidence="5" id="KW-0349">Heme</keyword>
<feature type="transmembrane region" description="Helical" evidence="6">
    <location>
        <begin position="235"/>
        <end position="256"/>
    </location>
</feature>
<organism evidence="9 10">
    <name type="scientific">Halorubrum vacuolatum</name>
    <name type="common">Natronobacterium vacuolatum</name>
    <dbReference type="NCBI Taxonomy" id="63740"/>
    <lineage>
        <taxon>Archaea</taxon>
        <taxon>Methanobacteriati</taxon>
        <taxon>Methanobacteriota</taxon>
        <taxon>Stenosarchaea group</taxon>
        <taxon>Halobacteria</taxon>
        <taxon>Halobacteriales</taxon>
        <taxon>Haloferacaceae</taxon>
        <taxon>Halorubrum</taxon>
    </lineage>
</organism>
<evidence type="ECO:0000313" key="10">
    <source>
        <dbReference type="Proteomes" id="UP000198397"/>
    </source>
</evidence>
<dbReference type="Pfam" id="PF00115">
    <property type="entry name" value="COX1"/>
    <property type="match status" value="1"/>
</dbReference>
<keyword evidence="5" id="KW-0679">Respiratory chain</keyword>
<feature type="transmembrane region" description="Helical" evidence="6">
    <location>
        <begin position="21"/>
        <end position="44"/>
    </location>
</feature>
<dbReference type="PROSITE" id="PS50855">
    <property type="entry name" value="COX1"/>
    <property type="match status" value="1"/>
</dbReference>
<sequence>MAELPPTTSVRRWLVTTNHKDIGILYTITALFFLLFGGVLALLIRVQLWDPANQVLSGLAYNEAVTAHGLIMVFWFLSPFAFGFANYFVPLQIGADDLAFPRLNALSYWMYLFSGVLLGISFFQGGTLDAGWTMYAPLNVPMYTPSIGSTGAVLALFMFVVGVTASTVNFLTSIHHSRAEGMGLMDMPMFTWSILATVWMMLFAFAALLAVGLILASDRVLGSVYFSATEGGSLLWGHLFWFFGHPEVYIVFFPALGVMLELFQTFSGRRLVGRKWVIISICLISVQSFLVWMHHMFLTTINLEIKTLMMATTIGISLPFDLLVFALIYTLIKGRIQFTTPFLFAFGALLLFILGGITGVFLGAIVLDYEFRGTYWVVAHFHYVMFGGATALFGGAYYWFPKMTGKMYDEFLGKVHFVVFFISFNMVYFSMFLAWETPRRVFEYNPAFTSIHQVGTVGAFILGLSFFIMFYNFAKSYVSGPDAGENPWDYSRTAEWAVSSPPPLENWPNRPSYASGKLEFVKDYVPDGGPAVKADEDGNAVTDGGDHHPDHIRKYPYWDKHASHASIWPFLLSAALGVLLLGLSGFNPATEFHFGSSLADFSIDIMNPIYPVLTVVGLLALIWTGWKWGMEDFYAPPSEFAERWPFEGVEKVKLGMWFFLASDVMVFGAFISAAVFIRWNAGWGTWTPIPDQLPGLINTVVLLTSSFTVILALVASHRKSRKGLLAALGATTVLGTTFLAVKAWEWWTKIYVDGVFLSTAAEPYSAVQASVYFVTTGLHAVHVIGGLLIAVFLLYRTYHGAYMEDERPVEFFGLYWHFVDIVWVFLFPLFYLF</sequence>
<dbReference type="EMBL" id="FZNQ01000008">
    <property type="protein sequence ID" value="SNR47322.1"/>
    <property type="molecule type" value="Genomic_DNA"/>
</dbReference>
<feature type="transmembrane region" description="Helical" evidence="6">
    <location>
        <begin position="108"/>
        <end position="127"/>
    </location>
</feature>
<feature type="transmembrane region" description="Helical" evidence="6">
    <location>
        <begin position="276"/>
        <end position="297"/>
    </location>
</feature>
<proteinExistence type="inferred from homology"/>
<dbReference type="PRINTS" id="PR01165">
    <property type="entry name" value="CYCOXIDASEI"/>
</dbReference>
<dbReference type="GO" id="GO:0016020">
    <property type="term" value="C:membrane"/>
    <property type="evidence" value="ECO:0007669"/>
    <property type="project" value="UniProtKB-SubCell"/>
</dbReference>
<dbReference type="InterPro" id="IPR023615">
    <property type="entry name" value="Cyt_c_Oxase_su1_BS"/>
</dbReference>
<evidence type="ECO:0000256" key="1">
    <source>
        <dbReference type="ARBA" id="ARBA00004141"/>
    </source>
</evidence>
<feature type="transmembrane region" description="Helical" evidence="6">
    <location>
        <begin position="771"/>
        <end position="794"/>
    </location>
</feature>
<evidence type="ECO:0000256" key="6">
    <source>
        <dbReference type="SAM" id="Phobius"/>
    </source>
</evidence>
<dbReference type="SUPFAM" id="SSF81452">
    <property type="entry name" value="Cytochrome c oxidase subunit III-like"/>
    <property type="match status" value="1"/>
</dbReference>
<keyword evidence="3 6" id="KW-1133">Transmembrane helix</keyword>
<dbReference type="OrthoDB" id="33297at2157"/>
<reference evidence="9 10" key="1">
    <citation type="submission" date="2017-06" db="EMBL/GenBank/DDBJ databases">
        <authorList>
            <person name="Kim H.J."/>
            <person name="Triplett B.A."/>
        </authorList>
    </citation>
    <scope>NUCLEOTIDE SEQUENCE [LARGE SCALE GENOMIC DNA]</scope>
    <source>
        <strain evidence="9 10">DSM 8800</strain>
    </source>
</reference>
<dbReference type="PANTHER" id="PTHR10422:SF18">
    <property type="entry name" value="CYTOCHROME C OXIDASE SUBUNIT 1"/>
    <property type="match status" value="1"/>
</dbReference>
<feature type="transmembrane region" description="Helical" evidence="6">
    <location>
        <begin position="192"/>
        <end position="215"/>
    </location>
</feature>
<dbReference type="GO" id="GO:0015990">
    <property type="term" value="P:electron transport coupled proton transport"/>
    <property type="evidence" value="ECO:0007669"/>
    <property type="project" value="TreeGrafter"/>
</dbReference>
<dbReference type="GO" id="GO:0004129">
    <property type="term" value="F:cytochrome-c oxidase activity"/>
    <property type="evidence" value="ECO:0007669"/>
    <property type="project" value="InterPro"/>
</dbReference>
<evidence type="ECO:0000256" key="4">
    <source>
        <dbReference type="ARBA" id="ARBA00023136"/>
    </source>
</evidence>
<evidence type="ECO:0000313" key="9">
    <source>
        <dbReference type="EMBL" id="SNR47322.1"/>
    </source>
</evidence>
<evidence type="ECO:0000256" key="5">
    <source>
        <dbReference type="RuleBase" id="RU000370"/>
    </source>
</evidence>
<keyword evidence="10" id="KW-1185">Reference proteome</keyword>
<gene>
    <name evidence="9" type="ORF">SAMN06264855_108122</name>
</gene>
<feature type="transmembrane region" description="Helical" evidence="6">
    <location>
        <begin position="64"/>
        <end position="88"/>
    </location>
</feature>
<feature type="transmembrane region" description="Helical" evidence="6">
    <location>
        <begin position="723"/>
        <end position="744"/>
    </location>
</feature>
<dbReference type="Gene3D" id="1.20.210.10">
    <property type="entry name" value="Cytochrome c oxidase-like, subunit I domain"/>
    <property type="match status" value="1"/>
</dbReference>
<keyword evidence="5" id="KW-0408">Iron</keyword>
<dbReference type="PROSITE" id="PS50253">
    <property type="entry name" value="COX3"/>
    <property type="match status" value="1"/>
</dbReference>
<feature type="transmembrane region" description="Helical" evidence="6">
    <location>
        <begin position="412"/>
        <end position="435"/>
    </location>
</feature>
<evidence type="ECO:0000259" key="7">
    <source>
        <dbReference type="PROSITE" id="PS50253"/>
    </source>
</evidence>
<dbReference type="InterPro" id="IPR013833">
    <property type="entry name" value="Cyt_c_oxidase_su3_a-hlx"/>
</dbReference>
<dbReference type="GO" id="GO:0009060">
    <property type="term" value="P:aerobic respiration"/>
    <property type="evidence" value="ECO:0007669"/>
    <property type="project" value="InterPro"/>
</dbReference>
<feature type="transmembrane region" description="Helical" evidence="6">
    <location>
        <begin position="609"/>
        <end position="626"/>
    </location>
</feature>
<feature type="domain" description="Heme-copper oxidase subunit III family profile" evidence="7">
    <location>
        <begin position="556"/>
        <end position="833"/>
    </location>
</feature>
<keyword evidence="4 6" id="KW-0472">Membrane</keyword>
<feature type="transmembrane region" description="Helical" evidence="6">
    <location>
        <begin position="654"/>
        <end position="676"/>
    </location>
</feature>
<evidence type="ECO:0000256" key="3">
    <source>
        <dbReference type="ARBA" id="ARBA00022989"/>
    </source>
</evidence>
<dbReference type="GO" id="GO:0022904">
    <property type="term" value="P:respiratory electron transport chain"/>
    <property type="evidence" value="ECO:0007669"/>
    <property type="project" value="InterPro"/>
</dbReference>
<keyword evidence="5" id="KW-0249">Electron transport</keyword>
<name>A0A238WLA4_HALVU</name>
<feature type="transmembrane region" description="Helical" evidence="6">
    <location>
        <begin position="814"/>
        <end position="832"/>
    </location>
</feature>
<feature type="transmembrane region" description="Helical" evidence="6">
    <location>
        <begin position="567"/>
        <end position="589"/>
    </location>
</feature>
<evidence type="ECO:0000256" key="2">
    <source>
        <dbReference type="ARBA" id="ARBA00022692"/>
    </source>
</evidence>
<dbReference type="AlphaFoldDB" id="A0A238WLA4"/>
<dbReference type="PANTHER" id="PTHR10422">
    <property type="entry name" value="CYTOCHROME C OXIDASE SUBUNIT 1"/>
    <property type="match status" value="1"/>
</dbReference>
<evidence type="ECO:0000259" key="8">
    <source>
        <dbReference type="PROSITE" id="PS50855"/>
    </source>
</evidence>
<dbReference type="InterPro" id="IPR035973">
    <property type="entry name" value="Cyt_c_oxidase_su3-like_sf"/>
</dbReference>
<dbReference type="PROSITE" id="PS00077">
    <property type="entry name" value="COX1_CUB"/>
    <property type="match status" value="1"/>
</dbReference>
<comment type="subcellular location">
    <subcellularLocation>
        <location evidence="1">Membrane</location>
        <topology evidence="1">Multi-pass membrane protein</topology>
    </subcellularLocation>
</comment>
<dbReference type="SUPFAM" id="SSF81442">
    <property type="entry name" value="Cytochrome c oxidase subunit I-like"/>
    <property type="match status" value="1"/>
</dbReference>